<feature type="transmembrane region" description="Helical" evidence="1">
    <location>
        <begin position="28"/>
        <end position="48"/>
    </location>
</feature>
<keyword evidence="1" id="KW-0812">Transmembrane</keyword>
<dbReference type="Proteomes" id="UP000614610">
    <property type="component" value="Unassembled WGS sequence"/>
</dbReference>
<gene>
    <name evidence="3" type="ORF">TWF191_005874</name>
    <name evidence="2" type="ORF">TWF679_000423</name>
</gene>
<proteinExistence type="predicted"/>
<dbReference type="AlphaFoldDB" id="A0A6G1MC47"/>
<dbReference type="Proteomes" id="UP000483672">
    <property type="component" value="Unassembled WGS sequence"/>
</dbReference>
<evidence type="ECO:0000256" key="1">
    <source>
        <dbReference type="SAM" id="Phobius"/>
    </source>
</evidence>
<evidence type="ECO:0000313" key="4">
    <source>
        <dbReference type="Proteomes" id="UP000483672"/>
    </source>
</evidence>
<protein>
    <submittedName>
        <fullName evidence="3">Uncharacterized protein</fullName>
    </submittedName>
</protein>
<comment type="caution">
    <text evidence="3">The sequence shown here is derived from an EMBL/GenBank/DDBJ whole genome shotgun (WGS) entry which is preliminary data.</text>
</comment>
<evidence type="ECO:0000313" key="2">
    <source>
        <dbReference type="EMBL" id="KAF3219015.1"/>
    </source>
</evidence>
<dbReference type="EMBL" id="WIWT01000010">
    <property type="protein sequence ID" value="KAF3219015.1"/>
    <property type="molecule type" value="Genomic_DNA"/>
</dbReference>
<keyword evidence="1" id="KW-0472">Membrane</keyword>
<evidence type="ECO:0000313" key="3">
    <source>
        <dbReference type="EMBL" id="KAF3224706.1"/>
    </source>
</evidence>
<keyword evidence="1" id="KW-1133">Transmembrane helix</keyword>
<accession>A0A6G1MC47</accession>
<dbReference type="OrthoDB" id="5387699at2759"/>
<dbReference type="EMBL" id="WIPF01000031">
    <property type="protein sequence ID" value="KAF3224706.1"/>
    <property type="molecule type" value="Genomic_DNA"/>
</dbReference>
<reference evidence="3 4" key="1">
    <citation type="submission" date="2019-06" db="EMBL/GenBank/DDBJ databases">
        <authorList>
            <person name="Palmer J.M."/>
        </authorList>
    </citation>
    <scope>NUCLEOTIDE SEQUENCE [LARGE SCALE GENOMIC DNA]</scope>
    <source>
        <strain evidence="3 4">TWF191</strain>
        <strain evidence="2">TWF679</strain>
    </source>
</reference>
<name>A0A6G1MC47_ORBOL</name>
<sequence>MVYLLRFCTPRKGGFDTLSHASFIDTSIIIYISVTLITIAQVVLASPLSSSSFEASKTTTYTLATARPLTTTTNPTSVRFISTVSFSSSTSPTSKALETKTLGPTIPKIQTSRISKYPSSPLETPVLNERVISPSFFYASPLEVKCCEHDTTLDRMQKVVNGEIPYNPESGIPPFEWEATVREFREVVENLEHMWDSQRLIINRYRYCCLILLCNERGDIIPNLNPPDPPRMRCDTGVWGPKKCTYLIGCACVADLGQPDIQAGDPLAMTPIEQFQDAINRIPARIRGYHPGWEWTVAPVVATHPGQTLSFAQRSARAVNVAPSGEPPFYLGFPAEGSPRVAQSDSFIDTLFDFGRWDQDPGPEGYGKGRGPGFKKREVLPDRIFEISKYEDDHPVREDNEVMVASGELAAEED</sequence>
<organism evidence="3 4">
    <name type="scientific">Orbilia oligospora</name>
    <name type="common">Nematode-trapping fungus</name>
    <name type="synonym">Arthrobotrys oligospora</name>
    <dbReference type="NCBI Taxonomy" id="2813651"/>
    <lineage>
        <taxon>Eukaryota</taxon>
        <taxon>Fungi</taxon>
        <taxon>Dikarya</taxon>
        <taxon>Ascomycota</taxon>
        <taxon>Pezizomycotina</taxon>
        <taxon>Orbiliomycetes</taxon>
        <taxon>Orbiliales</taxon>
        <taxon>Orbiliaceae</taxon>
        <taxon>Orbilia</taxon>
    </lineage>
</organism>